<name>A0A084IPR6_SALHC</name>
<dbReference type="RefSeq" id="WP_037334262.1">
    <property type="nucleotide sequence ID" value="NZ_APNK01000003.1"/>
</dbReference>
<dbReference type="GO" id="GO:0005737">
    <property type="term" value="C:cytoplasm"/>
    <property type="evidence" value="ECO:0007669"/>
    <property type="project" value="TreeGrafter"/>
</dbReference>
<organism evidence="1 2">
    <name type="scientific">Salinisphaera hydrothermalis (strain C41B8)</name>
    <dbReference type="NCBI Taxonomy" id="1304275"/>
    <lineage>
        <taxon>Bacteria</taxon>
        <taxon>Pseudomonadati</taxon>
        <taxon>Pseudomonadota</taxon>
        <taxon>Gammaproteobacteria</taxon>
        <taxon>Salinisphaerales</taxon>
        <taxon>Salinisphaeraceae</taxon>
        <taxon>Salinisphaera</taxon>
    </lineage>
</organism>
<gene>
    <name evidence="1" type="ORF">C41B8_03756</name>
</gene>
<accession>A0A084IPR6</accession>
<dbReference type="AlphaFoldDB" id="A0A084IPR6"/>
<dbReference type="PATRIC" id="fig|1304275.5.peg.764"/>
<dbReference type="CDD" id="cd05325">
    <property type="entry name" value="carb_red_sniffer_like_SDR_c"/>
    <property type="match status" value="1"/>
</dbReference>
<dbReference type="PANTHER" id="PTHR43544">
    <property type="entry name" value="SHORT-CHAIN DEHYDROGENASE/REDUCTASE"/>
    <property type="match status" value="1"/>
</dbReference>
<evidence type="ECO:0000313" key="1">
    <source>
        <dbReference type="EMBL" id="KEZ78700.1"/>
    </source>
</evidence>
<dbReference type="eggNOG" id="COG1028">
    <property type="taxonomic scope" value="Bacteria"/>
</dbReference>
<comment type="caution">
    <text evidence="1">The sequence shown here is derived from an EMBL/GenBank/DDBJ whole genome shotgun (WGS) entry which is preliminary data.</text>
</comment>
<evidence type="ECO:0000313" key="2">
    <source>
        <dbReference type="Proteomes" id="UP000028302"/>
    </source>
</evidence>
<dbReference type="SUPFAM" id="SSF51735">
    <property type="entry name" value="NAD(P)-binding Rossmann-fold domains"/>
    <property type="match status" value="1"/>
</dbReference>
<reference evidence="1 2" key="1">
    <citation type="submission" date="2013-03" db="EMBL/GenBank/DDBJ databases">
        <title>Salinisphaera hydrothermalis C41B8 Genome Sequencing.</title>
        <authorList>
            <person name="Li C."/>
            <person name="Lai Q."/>
            <person name="Shao Z."/>
        </authorList>
    </citation>
    <scope>NUCLEOTIDE SEQUENCE [LARGE SCALE GENOMIC DNA]</scope>
    <source>
        <strain evidence="1 2">C41B8</strain>
    </source>
</reference>
<dbReference type="EMBL" id="APNK01000003">
    <property type="protein sequence ID" value="KEZ78700.1"/>
    <property type="molecule type" value="Genomic_DNA"/>
</dbReference>
<dbReference type="InterPro" id="IPR051468">
    <property type="entry name" value="Fungal_SecMetab_SDRs"/>
</dbReference>
<protein>
    <submittedName>
        <fullName evidence="1">Short-chain dehydrogenase/reductase SDR</fullName>
    </submittedName>
</protein>
<dbReference type="PANTHER" id="PTHR43544:SF12">
    <property type="entry name" value="NAD(P)-BINDING ROSSMANN-FOLD SUPERFAMILY PROTEIN"/>
    <property type="match status" value="1"/>
</dbReference>
<dbReference type="Gene3D" id="3.40.50.720">
    <property type="entry name" value="NAD(P)-binding Rossmann-like Domain"/>
    <property type="match status" value="1"/>
</dbReference>
<keyword evidence="2" id="KW-1185">Reference proteome</keyword>
<dbReference type="OrthoDB" id="9785826at2"/>
<dbReference type="STRING" id="1304275.C41B8_03756"/>
<proteinExistence type="predicted"/>
<dbReference type="Proteomes" id="UP000028302">
    <property type="component" value="Unassembled WGS sequence"/>
</dbReference>
<dbReference type="InterPro" id="IPR002347">
    <property type="entry name" value="SDR_fam"/>
</dbReference>
<dbReference type="PRINTS" id="PR00081">
    <property type="entry name" value="GDHRDH"/>
</dbReference>
<dbReference type="GO" id="GO:0016491">
    <property type="term" value="F:oxidoreductase activity"/>
    <property type="evidence" value="ECO:0007669"/>
    <property type="project" value="TreeGrafter"/>
</dbReference>
<dbReference type="InterPro" id="IPR036291">
    <property type="entry name" value="NAD(P)-bd_dom_sf"/>
</dbReference>
<sequence>MTDKHILIQGAGRGLGLALARRVLTDATTRVTATARDPEASEALVGLRDEYGTDRLELVALDITDESSIATARASVGERHGRLDLMITCAGLLHDDARDLWPEKKLSDLNPGHLATSFSVNAIGPVLMIKHFHDLMTHGDRAVIASISARVGSISDNGYGGWYGYRASKAAQNQFTRTAAIELSRRAKQVICVGLHPGTVDTGLSAPFQKRLPEGQLQTPDQAASHLLGVIAQLRIEDTGQLFDWAGKPIAP</sequence>
<dbReference type="Pfam" id="PF00106">
    <property type="entry name" value="adh_short"/>
    <property type="match status" value="1"/>
</dbReference>